<dbReference type="Proteomes" id="UP000728185">
    <property type="component" value="Unassembled WGS sequence"/>
</dbReference>
<organism evidence="2 3">
    <name type="scientific">Fasciolopsis buskii</name>
    <dbReference type="NCBI Taxonomy" id="27845"/>
    <lineage>
        <taxon>Eukaryota</taxon>
        <taxon>Metazoa</taxon>
        <taxon>Spiralia</taxon>
        <taxon>Lophotrochozoa</taxon>
        <taxon>Platyhelminthes</taxon>
        <taxon>Trematoda</taxon>
        <taxon>Digenea</taxon>
        <taxon>Plagiorchiida</taxon>
        <taxon>Echinostomata</taxon>
        <taxon>Echinostomatoidea</taxon>
        <taxon>Fasciolidae</taxon>
        <taxon>Fasciolopsis</taxon>
    </lineage>
</organism>
<gene>
    <name evidence="2" type="ORF">FBUS_01071</name>
</gene>
<keyword evidence="3" id="KW-1185">Reference proteome</keyword>
<proteinExistence type="predicted"/>
<evidence type="ECO:0000313" key="2">
    <source>
        <dbReference type="EMBL" id="KAA0190158.1"/>
    </source>
</evidence>
<evidence type="ECO:0000256" key="1">
    <source>
        <dbReference type="SAM" id="MobiDB-lite"/>
    </source>
</evidence>
<reference evidence="2" key="1">
    <citation type="submission" date="2019-05" db="EMBL/GenBank/DDBJ databases">
        <title>Annotation for the trematode Fasciolopsis buski.</title>
        <authorList>
            <person name="Choi Y.-J."/>
        </authorList>
    </citation>
    <scope>NUCLEOTIDE SEQUENCE</scope>
    <source>
        <strain evidence="2">HT</strain>
        <tissue evidence="2">Whole worm</tissue>
    </source>
</reference>
<evidence type="ECO:0000313" key="3">
    <source>
        <dbReference type="Proteomes" id="UP000728185"/>
    </source>
</evidence>
<dbReference type="EMBL" id="LUCM01007323">
    <property type="protein sequence ID" value="KAA0190158.1"/>
    <property type="molecule type" value="Genomic_DNA"/>
</dbReference>
<accession>A0A8E0RTL0</accession>
<name>A0A8E0RTL0_9TREM</name>
<feature type="region of interest" description="Disordered" evidence="1">
    <location>
        <begin position="105"/>
        <end position="127"/>
    </location>
</feature>
<feature type="compositionally biased region" description="Low complexity" evidence="1">
    <location>
        <begin position="114"/>
        <end position="127"/>
    </location>
</feature>
<dbReference type="AlphaFoldDB" id="A0A8E0RTL0"/>
<protein>
    <submittedName>
        <fullName evidence="2">Uncharacterized protein</fullName>
    </submittedName>
</protein>
<sequence length="127" mass="14414">MYLVVAVPIDDSVAIVPNNWLVDSDRVRWPRTTTFAQYQRLSVHKNIQDAIMFERKFIAKSGRSLDESAPMNAFSRRYSTRKRIPIQMSPDISFDEPAISRRNCRESRVPTPNSVGSGLGVSLVSSR</sequence>
<comment type="caution">
    <text evidence="2">The sequence shown here is derived from an EMBL/GenBank/DDBJ whole genome shotgun (WGS) entry which is preliminary data.</text>
</comment>